<sequence>MAFANFQPTTTELALSNQIFLLADPQKIGIITGDAAIKVFGGAGLSNTQLGEIWAIADSENNGWLSRKGVAVALRLIAWAQKGETPTVALLAKPGPVAQIEGVSSSLPKPPASPGPKSPQPTGAAAAASSSLHPPLLPQDRAKFLKLFNSSGPVNGILPGEKAREIFLKSKLPYERLAQIWNLADTRTRGALDSTDFIIAMYLIQASMSNTLPTLPAVVSPVLYEVASGGVVSHSTGASSVSAASPIAAAFNAPKPIPRNLTGQSSFASPQLTGQVPAARPPPPAIPPRNLAFPLAAPPPPVPQHWDVSAQEKASSDAFFDQLDPQRTGFVGGDVAGPFLVESTLSEDVLAQVWDLVDSRGEGRLSRDQFAVVMHLINSKLAGRELPAVLPPSLVPPSMRGSAIAASAFPGAASAFQQPVAPPPPQPERDLFSLDDSPPPSAIQPPVQPQYTGMSQQMTGNAKEALPRQITGQQSPPIPQAFPEASPFGQSAVSSPYGQSAAASPFGQPAAASPFGQPAAASPFGQPAFAAQQQPTVNQFQHRPAPPPPQQQPHKNLLDDEEETPNAAAQLQTSAEIGNVKIQLASTERTLESTRQEREITEKTIESNAAQLAALQTQLASAKASYETESNLLTTLKERYTEQTAAISKTREELIAAESDLSAIKLEKTEVGGAALRDKDEVRALQKKMKDVADATEALKAELEKAKKDARQQKGLLAIAKKQLASAEADRARVLKELEEAQAEAAAEKKEVDEVNQAIEKLNAAAAIAPVPAAPSARIASPSLPVEEAAIPLPPTATGTPVPAASPAAASLNPFAKLARQDTLAGGATPPRVMSPFGALPFATTAIPTPPIGPAASPAPEVAAPTAPAATEVEEPAPMSATSAGDDPFGLDKFDEVFSTPTEGMSPMFTTPPPGLDAFAVANVAGSPPALETKPGLAGLAEPAVAEGQAQFDEVSTHFPAVDAVPAVPAAIADAPASGEDLPPIKDLEPEDDTSSDEDEAGGKFTHITKPSDSDDWASAKENAEAAPVIANGDAEPTKPGPSFDDLFAEPAAAPAPAAAADSSAPLARAKSLSPATSNASSPRRPVSVLRSLSSTSLGATDPFGAPQSFDATPFEPPVGEHVPPPIIETVLEPSPAAASATTAATTSGVSDFDEAMGRLPGSGPEPTVQFSSAFDDNFDFGSAAFEPAPAPAAAPAAANGAVDKGGFDDVFGLNGTTPDATVAFPSVGSPVLATSPPVENKAAPTATFDDVFGTSEPPVAESSTGKANGHAANDSMSTTETGSTPAQAFTAPARPLSPATSGSHGVSTPPRQASPPPAGMSRSTSMRFRSSSPKPKDKAKAKESPEAPRHSKLSLSFFGRKDKKDKKSKKDAQQHLEPPTDDAANGARTPAAEDDIDGVKQLCAMGFSRTQAIIALEKHGYDVQLALNSLLQ</sequence>
<gene>
    <name evidence="6" type="ORF">EXIGLDRAFT_835255</name>
</gene>
<dbReference type="STRING" id="1314781.A0A166APY8"/>
<dbReference type="GO" id="GO:0005737">
    <property type="term" value="C:cytoplasm"/>
    <property type="evidence" value="ECO:0007669"/>
    <property type="project" value="TreeGrafter"/>
</dbReference>
<dbReference type="SMART" id="SM00165">
    <property type="entry name" value="UBA"/>
    <property type="match status" value="1"/>
</dbReference>
<dbReference type="PROSITE" id="PS50030">
    <property type="entry name" value="UBA"/>
    <property type="match status" value="1"/>
</dbReference>
<feature type="compositionally biased region" description="Basic and acidic residues" evidence="2">
    <location>
        <begin position="1335"/>
        <end position="1350"/>
    </location>
</feature>
<dbReference type="InParanoid" id="A0A166APY8"/>
<feature type="compositionally biased region" description="Low complexity" evidence="2">
    <location>
        <begin position="1321"/>
        <end position="1334"/>
    </location>
</feature>
<dbReference type="SUPFAM" id="SSF47473">
    <property type="entry name" value="EF-hand"/>
    <property type="match status" value="3"/>
</dbReference>
<dbReference type="Pfam" id="PF12763">
    <property type="entry name" value="EH"/>
    <property type="match status" value="3"/>
</dbReference>
<organism evidence="6 7">
    <name type="scientific">Exidia glandulosa HHB12029</name>
    <dbReference type="NCBI Taxonomy" id="1314781"/>
    <lineage>
        <taxon>Eukaryota</taxon>
        <taxon>Fungi</taxon>
        <taxon>Dikarya</taxon>
        <taxon>Basidiomycota</taxon>
        <taxon>Agaricomycotina</taxon>
        <taxon>Agaricomycetes</taxon>
        <taxon>Auriculariales</taxon>
        <taxon>Exidiaceae</taxon>
        <taxon>Exidia</taxon>
    </lineage>
</organism>
<feature type="compositionally biased region" description="Low complexity" evidence="2">
    <location>
        <begin position="120"/>
        <end position="132"/>
    </location>
</feature>
<dbReference type="GO" id="GO:0016197">
    <property type="term" value="P:endosomal transport"/>
    <property type="evidence" value="ECO:0007669"/>
    <property type="project" value="TreeGrafter"/>
</dbReference>
<evidence type="ECO:0000313" key="6">
    <source>
        <dbReference type="EMBL" id="KZV94049.1"/>
    </source>
</evidence>
<dbReference type="Pfam" id="PF00627">
    <property type="entry name" value="UBA"/>
    <property type="match status" value="1"/>
</dbReference>
<accession>A0A166APY8</accession>
<keyword evidence="7" id="KW-1185">Reference proteome</keyword>
<evidence type="ECO:0000313" key="7">
    <source>
        <dbReference type="Proteomes" id="UP000077266"/>
    </source>
</evidence>
<dbReference type="EMBL" id="KV425979">
    <property type="protein sequence ID" value="KZV94049.1"/>
    <property type="molecule type" value="Genomic_DNA"/>
</dbReference>
<feature type="compositionally biased region" description="Polar residues" evidence="2">
    <location>
        <begin position="1275"/>
        <end position="1288"/>
    </location>
</feature>
<dbReference type="CDD" id="cd00052">
    <property type="entry name" value="EH"/>
    <property type="match status" value="3"/>
</dbReference>
<dbReference type="PROSITE" id="PS50031">
    <property type="entry name" value="EH"/>
    <property type="match status" value="3"/>
</dbReference>
<evidence type="ECO:0000259" key="5">
    <source>
        <dbReference type="PROSITE" id="PS50222"/>
    </source>
</evidence>
<dbReference type="Proteomes" id="UP000077266">
    <property type="component" value="Unassembled WGS sequence"/>
</dbReference>
<feature type="domain" description="EF-hand" evidence="5">
    <location>
        <begin position="345"/>
        <end position="380"/>
    </location>
</feature>
<feature type="domain" description="EH" evidence="4">
    <location>
        <begin position="312"/>
        <end position="401"/>
    </location>
</feature>
<feature type="compositionally biased region" description="Pro residues" evidence="2">
    <location>
        <begin position="108"/>
        <end position="119"/>
    </location>
</feature>
<feature type="region of interest" description="Disordered" evidence="2">
    <location>
        <begin position="1249"/>
        <end position="1394"/>
    </location>
</feature>
<dbReference type="PANTHER" id="PTHR11216:SF170">
    <property type="entry name" value="DYNAMIN ASSOCIATED PROTEIN 160, ISOFORM D"/>
    <property type="match status" value="1"/>
</dbReference>
<feature type="compositionally biased region" description="Polar residues" evidence="2">
    <location>
        <begin position="488"/>
        <end position="498"/>
    </location>
</feature>
<protein>
    <submittedName>
        <fullName evidence="6">Uncharacterized protein</fullName>
    </submittedName>
</protein>
<dbReference type="GO" id="GO:0005886">
    <property type="term" value="C:plasma membrane"/>
    <property type="evidence" value="ECO:0007669"/>
    <property type="project" value="TreeGrafter"/>
</dbReference>
<dbReference type="SUPFAM" id="SSF46934">
    <property type="entry name" value="UBA-like"/>
    <property type="match status" value="1"/>
</dbReference>
<dbReference type="InterPro" id="IPR009060">
    <property type="entry name" value="UBA-like_sf"/>
</dbReference>
<feature type="compositionally biased region" description="Low complexity" evidence="2">
    <location>
        <begin position="499"/>
        <end position="543"/>
    </location>
</feature>
<feature type="coiled-coil region" evidence="1">
    <location>
        <begin position="577"/>
        <end position="604"/>
    </location>
</feature>
<feature type="region of interest" description="Disordered" evidence="2">
    <location>
        <begin position="851"/>
        <end position="890"/>
    </location>
</feature>
<name>A0A166APY8_EXIGL</name>
<dbReference type="InterPro" id="IPR011992">
    <property type="entry name" value="EF-hand-dom_pair"/>
</dbReference>
<feature type="domain" description="EH" evidence="4">
    <location>
        <begin position="140"/>
        <end position="230"/>
    </location>
</feature>
<evidence type="ECO:0000259" key="4">
    <source>
        <dbReference type="PROSITE" id="PS50031"/>
    </source>
</evidence>
<dbReference type="GO" id="GO:0005509">
    <property type="term" value="F:calcium ion binding"/>
    <property type="evidence" value="ECO:0007669"/>
    <property type="project" value="InterPro"/>
</dbReference>
<dbReference type="GO" id="GO:0006897">
    <property type="term" value="P:endocytosis"/>
    <property type="evidence" value="ECO:0007669"/>
    <property type="project" value="TreeGrafter"/>
</dbReference>
<feature type="compositionally biased region" description="Basic and acidic residues" evidence="2">
    <location>
        <begin position="1010"/>
        <end position="1024"/>
    </location>
</feature>
<feature type="compositionally biased region" description="Low complexity" evidence="2">
    <location>
        <begin position="854"/>
        <end position="871"/>
    </location>
</feature>
<dbReference type="InterPro" id="IPR002048">
    <property type="entry name" value="EF_hand_dom"/>
</dbReference>
<feature type="domain" description="UBA" evidence="3">
    <location>
        <begin position="1392"/>
        <end position="1433"/>
    </location>
</feature>
<evidence type="ECO:0000256" key="1">
    <source>
        <dbReference type="SAM" id="Coils"/>
    </source>
</evidence>
<dbReference type="SMART" id="SM00027">
    <property type="entry name" value="EH"/>
    <property type="match status" value="3"/>
</dbReference>
<feature type="region of interest" description="Disordered" evidence="2">
    <location>
        <begin position="415"/>
        <end position="574"/>
    </location>
</feature>
<proteinExistence type="predicted"/>
<feature type="region of interest" description="Disordered" evidence="2">
    <location>
        <begin position="101"/>
        <end position="132"/>
    </location>
</feature>
<dbReference type="Gene3D" id="1.10.8.10">
    <property type="entry name" value="DNA helicase RuvA subunit, C-terminal domain"/>
    <property type="match status" value="1"/>
</dbReference>
<evidence type="ECO:0000259" key="3">
    <source>
        <dbReference type="PROSITE" id="PS50030"/>
    </source>
</evidence>
<dbReference type="InterPro" id="IPR000261">
    <property type="entry name" value="EH_dom"/>
</dbReference>
<dbReference type="PANTHER" id="PTHR11216">
    <property type="entry name" value="EH DOMAIN"/>
    <property type="match status" value="1"/>
</dbReference>
<feature type="compositionally biased region" description="Polar residues" evidence="2">
    <location>
        <begin position="1299"/>
        <end position="1312"/>
    </location>
</feature>
<feature type="compositionally biased region" description="Acidic residues" evidence="2">
    <location>
        <begin position="989"/>
        <end position="1000"/>
    </location>
</feature>
<keyword evidence="1" id="KW-0175">Coiled coil</keyword>
<feature type="domain" description="EH" evidence="4">
    <location>
        <begin position="12"/>
        <end position="118"/>
    </location>
</feature>
<dbReference type="PROSITE" id="PS50222">
    <property type="entry name" value="EF_HAND_2"/>
    <property type="match status" value="1"/>
</dbReference>
<dbReference type="InterPro" id="IPR015940">
    <property type="entry name" value="UBA"/>
</dbReference>
<feature type="compositionally biased region" description="Polar residues" evidence="2">
    <location>
        <begin position="451"/>
        <end position="460"/>
    </location>
</feature>
<reference evidence="6 7" key="1">
    <citation type="journal article" date="2016" name="Mol. Biol. Evol.">
        <title>Comparative Genomics of Early-Diverging Mushroom-Forming Fungi Provides Insights into the Origins of Lignocellulose Decay Capabilities.</title>
        <authorList>
            <person name="Nagy L.G."/>
            <person name="Riley R."/>
            <person name="Tritt A."/>
            <person name="Adam C."/>
            <person name="Daum C."/>
            <person name="Floudas D."/>
            <person name="Sun H."/>
            <person name="Yadav J.S."/>
            <person name="Pangilinan J."/>
            <person name="Larsson K.H."/>
            <person name="Matsuura K."/>
            <person name="Barry K."/>
            <person name="Labutti K."/>
            <person name="Kuo R."/>
            <person name="Ohm R.A."/>
            <person name="Bhattacharya S.S."/>
            <person name="Shirouzu T."/>
            <person name="Yoshinaga Y."/>
            <person name="Martin F.M."/>
            <person name="Grigoriev I.V."/>
            <person name="Hibbett D.S."/>
        </authorList>
    </citation>
    <scope>NUCLEOTIDE SEQUENCE [LARGE SCALE GENOMIC DNA]</scope>
    <source>
        <strain evidence="6 7">HHB12029</strain>
    </source>
</reference>
<feature type="compositionally biased region" description="Pro residues" evidence="2">
    <location>
        <begin position="437"/>
        <end position="448"/>
    </location>
</feature>
<evidence type="ECO:0000256" key="2">
    <source>
        <dbReference type="SAM" id="MobiDB-lite"/>
    </source>
</evidence>
<feature type="compositionally biased region" description="Low complexity" evidence="2">
    <location>
        <begin position="1049"/>
        <end position="1070"/>
    </location>
</feature>
<dbReference type="Gene3D" id="1.10.238.10">
    <property type="entry name" value="EF-hand"/>
    <property type="match status" value="3"/>
</dbReference>
<feature type="region of interest" description="Disordered" evidence="2">
    <location>
        <begin position="975"/>
        <end position="1089"/>
    </location>
</feature>
<feature type="coiled-coil region" evidence="1">
    <location>
        <begin position="633"/>
        <end position="765"/>
    </location>
</feature>
<dbReference type="OrthoDB" id="524326at2759"/>